<comment type="caution">
    <text evidence="1">The sequence shown here is derived from an EMBL/GenBank/DDBJ whole genome shotgun (WGS) entry which is preliminary data.</text>
</comment>
<dbReference type="AlphaFoldDB" id="A0A699X563"/>
<proteinExistence type="predicted"/>
<reference evidence="1" key="1">
    <citation type="journal article" date="2019" name="Sci. Rep.">
        <title>Draft genome of Tanacetum cinerariifolium, the natural source of mosquito coil.</title>
        <authorList>
            <person name="Yamashiro T."/>
            <person name="Shiraishi A."/>
            <person name="Satake H."/>
            <person name="Nakayama K."/>
        </authorList>
    </citation>
    <scope>NUCLEOTIDE SEQUENCE</scope>
</reference>
<feature type="non-terminal residue" evidence="1">
    <location>
        <position position="86"/>
    </location>
</feature>
<accession>A0A699X563</accession>
<dbReference type="EMBL" id="BKCJ011811173">
    <property type="protein sequence ID" value="GFD54857.1"/>
    <property type="molecule type" value="Genomic_DNA"/>
</dbReference>
<organism evidence="1">
    <name type="scientific">Tanacetum cinerariifolium</name>
    <name type="common">Dalmatian daisy</name>
    <name type="synonym">Chrysanthemum cinerariifolium</name>
    <dbReference type="NCBI Taxonomy" id="118510"/>
    <lineage>
        <taxon>Eukaryota</taxon>
        <taxon>Viridiplantae</taxon>
        <taxon>Streptophyta</taxon>
        <taxon>Embryophyta</taxon>
        <taxon>Tracheophyta</taxon>
        <taxon>Spermatophyta</taxon>
        <taxon>Magnoliopsida</taxon>
        <taxon>eudicotyledons</taxon>
        <taxon>Gunneridae</taxon>
        <taxon>Pentapetalae</taxon>
        <taxon>asterids</taxon>
        <taxon>campanulids</taxon>
        <taxon>Asterales</taxon>
        <taxon>Asteraceae</taxon>
        <taxon>Asteroideae</taxon>
        <taxon>Anthemideae</taxon>
        <taxon>Anthemidinae</taxon>
        <taxon>Tanacetum</taxon>
    </lineage>
</organism>
<feature type="non-terminal residue" evidence="1">
    <location>
        <position position="1"/>
    </location>
</feature>
<gene>
    <name evidence="1" type="ORF">Tci_926826</name>
</gene>
<evidence type="ECO:0000313" key="1">
    <source>
        <dbReference type="EMBL" id="GFD54857.1"/>
    </source>
</evidence>
<sequence length="86" mass="9879">AASSTTLSCHQIDLGEAVDLERGSDVMNDDENNWEPMMRQAVHREKDFSLELYNQFSWRESMKEWPVSFAISRCSLPSSSYLSWSG</sequence>
<name>A0A699X563_TANCI</name>
<protein>
    <submittedName>
        <fullName evidence="1">Uncharacterized protein</fullName>
    </submittedName>
</protein>